<dbReference type="PANTHER" id="PTHR23517">
    <property type="entry name" value="RESISTANCE PROTEIN MDTM, PUTATIVE-RELATED-RELATED"/>
    <property type="match status" value="1"/>
</dbReference>
<feature type="transmembrane region" description="Helical" evidence="7">
    <location>
        <begin position="368"/>
        <end position="388"/>
    </location>
</feature>
<proteinExistence type="predicted"/>
<feature type="transmembrane region" description="Helical" evidence="7">
    <location>
        <begin position="143"/>
        <end position="165"/>
    </location>
</feature>
<dbReference type="InterPro" id="IPR050171">
    <property type="entry name" value="MFS_Transporters"/>
</dbReference>
<keyword evidence="6 7" id="KW-0472">Membrane</keyword>
<dbReference type="InterPro" id="IPR036259">
    <property type="entry name" value="MFS_trans_sf"/>
</dbReference>
<evidence type="ECO:0000256" key="4">
    <source>
        <dbReference type="ARBA" id="ARBA00022692"/>
    </source>
</evidence>
<gene>
    <name evidence="9" type="ORF">CD122_01975</name>
</gene>
<evidence type="ECO:0000256" key="7">
    <source>
        <dbReference type="SAM" id="Phobius"/>
    </source>
</evidence>
<comment type="caution">
    <text evidence="9">The sequence shown here is derived from an EMBL/GenBank/DDBJ whole genome shotgun (WGS) entry which is preliminary data.</text>
</comment>
<feature type="transmembrane region" description="Helical" evidence="7">
    <location>
        <begin position="246"/>
        <end position="268"/>
    </location>
</feature>
<organism evidence="9 10">
    <name type="scientific">Staphylococcus rostri</name>
    <dbReference type="NCBI Taxonomy" id="522262"/>
    <lineage>
        <taxon>Bacteria</taxon>
        <taxon>Bacillati</taxon>
        <taxon>Bacillota</taxon>
        <taxon>Bacilli</taxon>
        <taxon>Bacillales</taxon>
        <taxon>Staphylococcaceae</taxon>
        <taxon>Staphylococcus</taxon>
    </lineage>
</organism>
<evidence type="ECO:0000256" key="3">
    <source>
        <dbReference type="ARBA" id="ARBA00022475"/>
    </source>
</evidence>
<feature type="transmembrane region" description="Helical" evidence="7">
    <location>
        <begin position="75"/>
        <end position="93"/>
    </location>
</feature>
<evidence type="ECO:0000256" key="2">
    <source>
        <dbReference type="ARBA" id="ARBA00022448"/>
    </source>
</evidence>
<keyword evidence="3" id="KW-1003">Cell membrane</keyword>
<sequence>MTFLHTLNKYREARTFLLFSICFYISMYISKTVHALWFDANDALPYFGFSYTMMAVAGSLSIISGKLSDIISPSFALKLGVAVYAVGLFLRIFTHSMMISGVSGFVAGLGASLVIVSMRYWILSIGTEEERPAIVSIKETGTNIGITVGTSLAGGLVAILSLVIIEPILGVLIFSAFCCLATTLLVPNTLRKDKLTKDNRQSASKQTIIKSHKSLTIGVAIFGLLMGLSVSLFTPYVPIILKEQGINITLIGVYMAIVSMVGIVAAPLFGNSKVNQFKNVIFFTCELLTGLLILLFLKSLLATVILIILIFRAILQTGSVITQELMELEIYPKEYLGFLFGASQSAFFIGDALGGTLGGYVYELDMKYALIICTVLFVINAMAFPLFYKWQRAMMND</sequence>
<accession>A0A2K3YUZ5</accession>
<dbReference type="EMBL" id="PPRF01000015">
    <property type="protein sequence ID" value="PNZ29432.1"/>
    <property type="molecule type" value="Genomic_DNA"/>
</dbReference>
<keyword evidence="4 7" id="KW-0812">Transmembrane</keyword>
<keyword evidence="5 7" id="KW-1133">Transmembrane helix</keyword>
<feature type="domain" description="Major facilitator superfamily (MFS) profile" evidence="8">
    <location>
        <begin position="1"/>
        <end position="392"/>
    </location>
</feature>
<feature type="transmembrane region" description="Helical" evidence="7">
    <location>
        <begin position="16"/>
        <end position="37"/>
    </location>
</feature>
<feature type="transmembrane region" description="Helical" evidence="7">
    <location>
        <begin position="171"/>
        <end position="190"/>
    </location>
</feature>
<dbReference type="SUPFAM" id="SSF103473">
    <property type="entry name" value="MFS general substrate transporter"/>
    <property type="match status" value="1"/>
</dbReference>
<dbReference type="Gene3D" id="1.20.1250.20">
    <property type="entry name" value="MFS general substrate transporter like domains"/>
    <property type="match status" value="1"/>
</dbReference>
<evidence type="ECO:0000313" key="9">
    <source>
        <dbReference type="EMBL" id="PNZ29432.1"/>
    </source>
</evidence>
<evidence type="ECO:0000256" key="1">
    <source>
        <dbReference type="ARBA" id="ARBA00004651"/>
    </source>
</evidence>
<dbReference type="Pfam" id="PF07690">
    <property type="entry name" value="MFS_1"/>
    <property type="match status" value="1"/>
</dbReference>
<dbReference type="GO" id="GO:0022857">
    <property type="term" value="F:transmembrane transporter activity"/>
    <property type="evidence" value="ECO:0007669"/>
    <property type="project" value="InterPro"/>
</dbReference>
<comment type="subcellular location">
    <subcellularLocation>
        <location evidence="1">Cell membrane</location>
        <topology evidence="1">Multi-pass membrane protein</topology>
    </subcellularLocation>
</comment>
<keyword evidence="2" id="KW-0813">Transport</keyword>
<dbReference type="InterPro" id="IPR020846">
    <property type="entry name" value="MFS_dom"/>
</dbReference>
<name>A0A2K3YUZ5_9STAP</name>
<dbReference type="PROSITE" id="PS50850">
    <property type="entry name" value="MFS"/>
    <property type="match status" value="1"/>
</dbReference>
<dbReference type="InterPro" id="IPR011701">
    <property type="entry name" value="MFS"/>
</dbReference>
<reference evidence="9 10" key="1">
    <citation type="submission" date="2017-08" db="EMBL/GenBank/DDBJ databases">
        <title>Draft genome sequences of 64 type strains of genus Staph aureus.</title>
        <authorList>
            <person name="Cole K."/>
            <person name="Golubchik T."/>
            <person name="Russell J."/>
            <person name="Foster D."/>
            <person name="Llewelyn M."/>
            <person name="Wilson D."/>
            <person name="Crook D."/>
            <person name="Paul J."/>
        </authorList>
    </citation>
    <scope>NUCLEOTIDE SEQUENCE [LARGE SCALE GENOMIC DNA]</scope>
    <source>
        <strain evidence="9 10">DSM 21968</strain>
    </source>
</reference>
<dbReference type="OrthoDB" id="2988318at2"/>
<feature type="transmembrane region" description="Helical" evidence="7">
    <location>
        <begin position="99"/>
        <end position="122"/>
    </location>
</feature>
<evidence type="ECO:0000313" key="10">
    <source>
        <dbReference type="Proteomes" id="UP000242752"/>
    </source>
</evidence>
<evidence type="ECO:0000256" key="5">
    <source>
        <dbReference type="ARBA" id="ARBA00022989"/>
    </source>
</evidence>
<dbReference type="Proteomes" id="UP000242752">
    <property type="component" value="Unassembled WGS sequence"/>
</dbReference>
<evidence type="ECO:0000256" key="6">
    <source>
        <dbReference type="ARBA" id="ARBA00023136"/>
    </source>
</evidence>
<protein>
    <submittedName>
        <fullName evidence="9">MFS transporter</fullName>
    </submittedName>
</protein>
<dbReference type="GO" id="GO:0005886">
    <property type="term" value="C:plasma membrane"/>
    <property type="evidence" value="ECO:0007669"/>
    <property type="project" value="UniProtKB-SubCell"/>
</dbReference>
<dbReference type="AlphaFoldDB" id="A0A2K3YUZ5"/>
<feature type="transmembrane region" description="Helical" evidence="7">
    <location>
        <begin position="215"/>
        <end position="234"/>
    </location>
</feature>
<keyword evidence="10" id="KW-1185">Reference proteome</keyword>
<dbReference type="RefSeq" id="WP_103357342.1">
    <property type="nucleotide sequence ID" value="NZ_CP113107.1"/>
</dbReference>
<feature type="transmembrane region" description="Helical" evidence="7">
    <location>
        <begin position="43"/>
        <end position="63"/>
    </location>
</feature>
<evidence type="ECO:0000259" key="8">
    <source>
        <dbReference type="PROSITE" id="PS50850"/>
    </source>
</evidence>